<protein>
    <submittedName>
        <fullName evidence="2">Uncharacterized protein</fullName>
    </submittedName>
</protein>
<comment type="caution">
    <text evidence="2">The sequence shown here is derived from an EMBL/GenBank/DDBJ whole genome shotgun (WGS) entry which is preliminary data.</text>
</comment>
<evidence type="ECO:0000313" key="2">
    <source>
        <dbReference type="EMBL" id="MCD7452250.1"/>
    </source>
</evidence>
<keyword evidence="3" id="KW-1185">Reference proteome</keyword>
<accession>A0ABS8RZH4</accession>
<sequence>MPNKSRNYFHDYEQDGKNSFLGGDGEEKRDLSGEEIRRRGDAGVVGSADHGGNGRVPGVHLCYGASPGVNGGYGDARR</sequence>
<reference evidence="2 3" key="1">
    <citation type="journal article" date="2021" name="BMC Genomics">
        <title>Datura genome reveals duplications of psychoactive alkaloid biosynthetic genes and high mutation rate following tissue culture.</title>
        <authorList>
            <person name="Rajewski A."/>
            <person name="Carter-House D."/>
            <person name="Stajich J."/>
            <person name="Litt A."/>
        </authorList>
    </citation>
    <scope>NUCLEOTIDE SEQUENCE [LARGE SCALE GENOMIC DNA]</scope>
    <source>
        <strain evidence="2">AR-01</strain>
    </source>
</reference>
<feature type="compositionally biased region" description="Basic and acidic residues" evidence="1">
    <location>
        <begin position="25"/>
        <end position="41"/>
    </location>
</feature>
<dbReference type="Proteomes" id="UP000823775">
    <property type="component" value="Unassembled WGS sequence"/>
</dbReference>
<organism evidence="2 3">
    <name type="scientific">Datura stramonium</name>
    <name type="common">Jimsonweed</name>
    <name type="synonym">Common thornapple</name>
    <dbReference type="NCBI Taxonomy" id="4076"/>
    <lineage>
        <taxon>Eukaryota</taxon>
        <taxon>Viridiplantae</taxon>
        <taxon>Streptophyta</taxon>
        <taxon>Embryophyta</taxon>
        <taxon>Tracheophyta</taxon>
        <taxon>Spermatophyta</taxon>
        <taxon>Magnoliopsida</taxon>
        <taxon>eudicotyledons</taxon>
        <taxon>Gunneridae</taxon>
        <taxon>Pentapetalae</taxon>
        <taxon>asterids</taxon>
        <taxon>lamiids</taxon>
        <taxon>Solanales</taxon>
        <taxon>Solanaceae</taxon>
        <taxon>Solanoideae</taxon>
        <taxon>Datureae</taxon>
        <taxon>Datura</taxon>
    </lineage>
</organism>
<feature type="region of interest" description="Disordered" evidence="1">
    <location>
        <begin position="1"/>
        <end position="55"/>
    </location>
</feature>
<evidence type="ECO:0000256" key="1">
    <source>
        <dbReference type="SAM" id="MobiDB-lite"/>
    </source>
</evidence>
<gene>
    <name evidence="2" type="ORF">HAX54_016015</name>
</gene>
<proteinExistence type="predicted"/>
<name>A0ABS8RZH4_DATST</name>
<evidence type="ECO:0000313" key="3">
    <source>
        <dbReference type="Proteomes" id="UP000823775"/>
    </source>
</evidence>
<dbReference type="EMBL" id="JACEIK010000203">
    <property type="protein sequence ID" value="MCD7452250.1"/>
    <property type="molecule type" value="Genomic_DNA"/>
</dbReference>